<dbReference type="InterPro" id="IPR016186">
    <property type="entry name" value="C-type_lectin-like/link_sf"/>
</dbReference>
<protein>
    <recommendedName>
        <fullName evidence="2">C-type lectin domain-containing protein</fullName>
    </recommendedName>
</protein>
<feature type="chain" id="PRO_5043340280" description="C-type lectin domain-containing protein" evidence="1">
    <location>
        <begin position="18"/>
        <end position="227"/>
    </location>
</feature>
<keyword evidence="1" id="KW-0732">Signal</keyword>
<dbReference type="EMBL" id="JBCEZU010000100">
    <property type="protein sequence ID" value="KAK9530476.1"/>
    <property type="molecule type" value="Genomic_DNA"/>
</dbReference>
<dbReference type="PANTHER" id="PTHR45784">
    <property type="entry name" value="C-TYPE LECTIN DOMAIN FAMILY 20 MEMBER A-RELATED"/>
    <property type="match status" value="1"/>
</dbReference>
<comment type="caution">
    <text evidence="3">The sequence shown here is derived from an EMBL/GenBank/DDBJ whole genome shotgun (WGS) entry which is preliminary data.</text>
</comment>
<reference evidence="3 4" key="1">
    <citation type="journal article" date="2024" name="Genome Biol. Evol.">
        <title>Chromosome-level genome assembly of the viviparous eelpout Zoarces viviparus.</title>
        <authorList>
            <person name="Fuhrmann N."/>
            <person name="Brasseur M.V."/>
            <person name="Bakowski C.E."/>
            <person name="Podsiadlowski L."/>
            <person name="Prost S."/>
            <person name="Krehenwinkel H."/>
            <person name="Mayer C."/>
        </authorList>
    </citation>
    <scope>NUCLEOTIDE SEQUENCE [LARGE SCALE GENOMIC DNA]</scope>
    <source>
        <strain evidence="3">NO-MEL_2022_Ind0_liver</strain>
    </source>
</reference>
<keyword evidence="4" id="KW-1185">Reference proteome</keyword>
<evidence type="ECO:0000256" key="1">
    <source>
        <dbReference type="SAM" id="SignalP"/>
    </source>
</evidence>
<gene>
    <name evidence="3" type="ORF">VZT92_011973</name>
</gene>
<evidence type="ECO:0000313" key="3">
    <source>
        <dbReference type="EMBL" id="KAK9530476.1"/>
    </source>
</evidence>
<dbReference type="PROSITE" id="PS50041">
    <property type="entry name" value="C_TYPE_LECTIN_2"/>
    <property type="match status" value="1"/>
</dbReference>
<name>A0AAW1F788_ZOAVI</name>
<dbReference type="AlphaFoldDB" id="A0AAW1F788"/>
<evidence type="ECO:0000259" key="2">
    <source>
        <dbReference type="PROSITE" id="PS50041"/>
    </source>
</evidence>
<dbReference type="Gene3D" id="3.10.100.10">
    <property type="entry name" value="Mannose-Binding Protein A, subunit A"/>
    <property type="match status" value="1"/>
</dbReference>
<dbReference type="Proteomes" id="UP001488805">
    <property type="component" value="Unassembled WGS sequence"/>
</dbReference>
<proteinExistence type="predicted"/>
<dbReference type="SUPFAM" id="SSF56436">
    <property type="entry name" value="C-type lectin-like"/>
    <property type="match status" value="1"/>
</dbReference>
<sequence length="227" mass="25408">MLPLVILLLSSSCVTLSSHIVREYYLIDMPKTWDQAQSYCRENYTDLATIANRDDLKRFLDTAVASSVSGEAWIGLKEGGEASWLWSVGASQTSDGLAVYTNWASAPDPSHHCGGMRGDGKWSSALCNATLPFVCQGGEGSSKNWYDRGCTSRFPFFCYTDKRVRHQMIVRVEIKANSILNLSDPAVSEAILNEIQQKHDTVKLQWRVQPDGKIFHKKEKKKIKEAS</sequence>
<feature type="signal peptide" evidence="1">
    <location>
        <begin position="1"/>
        <end position="17"/>
    </location>
</feature>
<dbReference type="Pfam" id="PF00059">
    <property type="entry name" value="Lectin_C"/>
    <property type="match status" value="1"/>
</dbReference>
<dbReference type="InterPro" id="IPR001304">
    <property type="entry name" value="C-type_lectin-like"/>
</dbReference>
<accession>A0AAW1F788</accession>
<organism evidence="3 4">
    <name type="scientific">Zoarces viviparus</name>
    <name type="common">Viviparous eelpout</name>
    <name type="synonym">Blennius viviparus</name>
    <dbReference type="NCBI Taxonomy" id="48416"/>
    <lineage>
        <taxon>Eukaryota</taxon>
        <taxon>Metazoa</taxon>
        <taxon>Chordata</taxon>
        <taxon>Craniata</taxon>
        <taxon>Vertebrata</taxon>
        <taxon>Euteleostomi</taxon>
        <taxon>Actinopterygii</taxon>
        <taxon>Neopterygii</taxon>
        <taxon>Teleostei</taxon>
        <taxon>Neoteleostei</taxon>
        <taxon>Acanthomorphata</taxon>
        <taxon>Eupercaria</taxon>
        <taxon>Perciformes</taxon>
        <taxon>Cottioidei</taxon>
        <taxon>Zoarcales</taxon>
        <taxon>Zoarcidae</taxon>
        <taxon>Zoarcinae</taxon>
        <taxon>Zoarces</taxon>
    </lineage>
</organism>
<dbReference type="PANTHER" id="PTHR45784:SF5">
    <property type="entry name" value="C-TYPE LECTIN DOMAIN FAMILY 20 MEMBER A-RELATED"/>
    <property type="match status" value="1"/>
</dbReference>
<dbReference type="InterPro" id="IPR016187">
    <property type="entry name" value="CTDL_fold"/>
</dbReference>
<evidence type="ECO:0000313" key="4">
    <source>
        <dbReference type="Proteomes" id="UP001488805"/>
    </source>
</evidence>
<feature type="domain" description="C-type lectin" evidence="2">
    <location>
        <begin position="24"/>
        <end position="136"/>
    </location>
</feature>
<dbReference type="SMART" id="SM00034">
    <property type="entry name" value="CLECT"/>
    <property type="match status" value="1"/>
</dbReference>